<dbReference type="PRINTS" id="PR00069">
    <property type="entry name" value="ALDKETRDTASE"/>
</dbReference>
<dbReference type="Pfam" id="PF05328">
    <property type="entry name" value="CybS"/>
    <property type="match status" value="1"/>
</dbReference>
<dbReference type="InterPro" id="IPR034804">
    <property type="entry name" value="SQR/QFR_C/D"/>
</dbReference>
<dbReference type="GO" id="GO:0016491">
    <property type="term" value="F:oxidoreductase activity"/>
    <property type="evidence" value="ECO:0007669"/>
    <property type="project" value="InterPro"/>
</dbReference>
<reference evidence="2 3" key="1">
    <citation type="journal article" date="2017" name="Gigascience">
        <title>Genome sequence of the small brown planthopper, Laodelphax striatellus.</title>
        <authorList>
            <person name="Zhu J."/>
            <person name="Jiang F."/>
            <person name="Wang X."/>
            <person name="Yang P."/>
            <person name="Bao Y."/>
            <person name="Zhao W."/>
            <person name="Wang W."/>
            <person name="Lu H."/>
            <person name="Wang Q."/>
            <person name="Cui N."/>
            <person name="Li J."/>
            <person name="Chen X."/>
            <person name="Luo L."/>
            <person name="Yu J."/>
            <person name="Kang L."/>
            <person name="Cui F."/>
        </authorList>
    </citation>
    <scope>NUCLEOTIDE SEQUENCE [LARGE SCALE GENOMIC DNA]</scope>
    <source>
        <strain evidence="2">Lst14</strain>
    </source>
</reference>
<name>A0A482XFB7_LAOST</name>
<sequence length="435" mass="48797">MSSLNANSYLETSTMKMPIVGLGTWQATEEQVDQALNAAIDAGYRHIDTAFVYMNEAAIGKSLKKIFENGKVKREDMFIVTKLPNIANDAKYVEDYIKRSLSDLQLDYIDLYLIHHPVGFVNGEELIPKDENGMVKLDMTTDHVAIWKKHCDFTKKLHATNKTFIAKKFIPQLNPLTDPIVSQIAKAHDKTTAQVLLRHLLQKHFAVIPKSSNPERIKQNFQVFDFELTEREMSDLDALDRGNDGRLFKSTLFPGGLLRNIRLKPLPAISNVMMHHLNVKQSILKPNTVLFEKLDRNSKNILKNFSTTTGRFASAGGKYSASLWTAERILSLSLLGLIPAIFFVESKELETAMATCVSLHAYLGMESILTDYARGPLASKIWKGLSIVMAVVMLAGLLNIIHNDVGLAELLRLMWKLDKDENGEGPVAKLLKSDD</sequence>
<organism evidence="2 3">
    <name type="scientific">Laodelphax striatellus</name>
    <name type="common">Small brown planthopper</name>
    <name type="synonym">Delphax striatella</name>
    <dbReference type="NCBI Taxonomy" id="195883"/>
    <lineage>
        <taxon>Eukaryota</taxon>
        <taxon>Metazoa</taxon>
        <taxon>Ecdysozoa</taxon>
        <taxon>Arthropoda</taxon>
        <taxon>Hexapoda</taxon>
        <taxon>Insecta</taxon>
        <taxon>Pterygota</taxon>
        <taxon>Neoptera</taxon>
        <taxon>Paraneoptera</taxon>
        <taxon>Hemiptera</taxon>
        <taxon>Auchenorrhyncha</taxon>
        <taxon>Fulgoroidea</taxon>
        <taxon>Delphacidae</taxon>
        <taxon>Criomorphinae</taxon>
        <taxon>Laodelphax</taxon>
    </lineage>
</organism>
<dbReference type="InParanoid" id="A0A482XFB7"/>
<keyword evidence="3" id="KW-1185">Reference proteome</keyword>
<comment type="caution">
    <text evidence="2">The sequence shown here is derived from an EMBL/GenBank/DDBJ whole genome shotgun (WGS) entry which is preliminary data.</text>
</comment>
<dbReference type="InterPro" id="IPR018170">
    <property type="entry name" value="Aldo/ket_reductase_CS"/>
</dbReference>
<dbReference type="Pfam" id="PF00248">
    <property type="entry name" value="Aldo_ket_red"/>
    <property type="match status" value="2"/>
</dbReference>
<dbReference type="Gene3D" id="1.20.1300.10">
    <property type="entry name" value="Fumarate reductase/succinate dehydrogenase, transmembrane subunit"/>
    <property type="match status" value="1"/>
</dbReference>
<accession>A0A482XFB7</accession>
<dbReference type="Proteomes" id="UP000291343">
    <property type="component" value="Unassembled WGS sequence"/>
</dbReference>
<dbReference type="SMR" id="A0A482XFB7"/>
<dbReference type="GO" id="GO:0016020">
    <property type="term" value="C:membrane"/>
    <property type="evidence" value="ECO:0007669"/>
    <property type="project" value="InterPro"/>
</dbReference>
<dbReference type="AlphaFoldDB" id="A0A482XFB7"/>
<dbReference type="PROSITE" id="PS00798">
    <property type="entry name" value="ALDOKETO_REDUCTASE_1"/>
    <property type="match status" value="1"/>
</dbReference>
<feature type="domain" description="NADP-dependent oxidoreductase" evidence="1">
    <location>
        <begin position="21"/>
        <end position="120"/>
    </location>
</feature>
<protein>
    <recommendedName>
        <fullName evidence="1">NADP-dependent oxidoreductase domain-containing protein</fullName>
    </recommendedName>
</protein>
<dbReference type="Gene3D" id="3.20.20.100">
    <property type="entry name" value="NADP-dependent oxidoreductase domain"/>
    <property type="match status" value="2"/>
</dbReference>
<dbReference type="SUPFAM" id="SSF81343">
    <property type="entry name" value="Fumarate reductase respiratory complex transmembrane subunits"/>
    <property type="match status" value="1"/>
</dbReference>
<dbReference type="PROSITE" id="PS00063">
    <property type="entry name" value="ALDOKETO_REDUCTASE_3"/>
    <property type="match status" value="1"/>
</dbReference>
<gene>
    <name evidence="2" type="ORF">LSTR_LSTR002246</name>
</gene>
<evidence type="ECO:0000313" key="3">
    <source>
        <dbReference type="Proteomes" id="UP000291343"/>
    </source>
</evidence>
<dbReference type="SUPFAM" id="SSF51430">
    <property type="entry name" value="NAD(P)-linked oxidoreductase"/>
    <property type="match status" value="1"/>
</dbReference>
<evidence type="ECO:0000259" key="1">
    <source>
        <dbReference type="Pfam" id="PF00248"/>
    </source>
</evidence>
<dbReference type="EMBL" id="QKKF02010496">
    <property type="protein sequence ID" value="RZF44473.1"/>
    <property type="molecule type" value="Genomic_DNA"/>
</dbReference>
<evidence type="ECO:0000313" key="2">
    <source>
        <dbReference type="EMBL" id="RZF44473.1"/>
    </source>
</evidence>
<proteinExistence type="predicted"/>
<dbReference type="OrthoDB" id="416253at2759"/>
<dbReference type="InterPro" id="IPR023210">
    <property type="entry name" value="NADP_OxRdtase_dom"/>
</dbReference>
<dbReference type="PANTHER" id="PTHR11732">
    <property type="entry name" value="ALDO/KETO REDUCTASE"/>
    <property type="match status" value="1"/>
</dbReference>
<dbReference type="InterPro" id="IPR036812">
    <property type="entry name" value="NAD(P)_OxRdtase_dom_sf"/>
</dbReference>
<dbReference type="InterPro" id="IPR020471">
    <property type="entry name" value="AKR"/>
</dbReference>
<dbReference type="STRING" id="195883.A0A482XFB7"/>
<feature type="domain" description="NADP-dependent oxidoreductase" evidence="1">
    <location>
        <begin position="172"/>
        <end position="240"/>
    </location>
</feature>